<dbReference type="PANTHER" id="PTHR23090:SF9">
    <property type="entry name" value="GLUTAMINE-DEPENDENT NAD(+) SYNTHETASE"/>
    <property type="match status" value="1"/>
</dbReference>
<dbReference type="NCBIfam" id="TIGR00552">
    <property type="entry name" value="nadE"/>
    <property type="match status" value="1"/>
</dbReference>
<dbReference type="GO" id="GO:0005524">
    <property type="term" value="F:ATP binding"/>
    <property type="evidence" value="ECO:0007669"/>
    <property type="project" value="UniProtKB-UniRule"/>
</dbReference>
<dbReference type="EMBL" id="CP005745">
    <property type="protein sequence ID" value="AHH10702.1"/>
    <property type="molecule type" value="Genomic_DNA"/>
</dbReference>
<feature type="domain" description="NAD/GMP synthase" evidence="7">
    <location>
        <begin position="250"/>
        <end position="495"/>
    </location>
</feature>
<accession>W5SV17</accession>
<keyword evidence="9" id="KW-1185">Reference proteome</keyword>
<dbReference type="HOGENOM" id="CLU_022313_2_0_12"/>
<dbReference type="UniPathway" id="UPA00253">
    <property type="reaction ID" value="UER00334"/>
</dbReference>
<dbReference type="InterPro" id="IPR014445">
    <property type="entry name" value="Gln-dep_NAD_synthase"/>
</dbReference>
<dbReference type="GO" id="GO:0003952">
    <property type="term" value="F:NAD+ synthase (glutamine-hydrolyzing) activity"/>
    <property type="evidence" value="ECO:0007669"/>
    <property type="project" value="UniProtKB-UniRule"/>
</dbReference>
<sequence>MLLLIIYFVKICIVQMKCKLFNFKHILGEFEKNCEYALRNKVDILVFPFVFVGGVEYENLFHRPEYLQKILDCLDFIKDQVDDRLCVVFGHYGFYEGKLLDCISVVSDHRFVLTTRSINVPVLFDYKGQSIAVLNLNDDLLFQGLEEKFDEFCNKVDYLLVPSKSYFTGDKNNLRLEFFKEVTLTHNVQVAYANLCGVCDSTVFDGLSFFINKYGQIKQAKGFEEDILCNEGFHDLEFDSESRIFDRLIGALVSGLREYVDLSGFDKVHLGVSGGIDSALVAYIACIALGAHRVVGISMPSRFSSKESVFDARELAKQLGFKLIDMPIETFFQFALKFFDGYFNTKGVTEENLQARLRGLCLMSYSNANKSLLLNTGNKSEIAVGYCTLYGDSCGGIALIGDLFKRDIYNLAKYINLKEGRAVIPVNILTKEPSAELRPDQKDSDFLPRYEVLDEILSQYLFENEPLELLYEYFGREVVMKVLNLYSSSEYKRRQGAMVVKVSRKAFGNDILLPYCKSCVN</sequence>
<dbReference type="EC" id="6.3.5.1" evidence="5"/>
<proteinExistence type="inferred from homology"/>
<evidence type="ECO:0000256" key="5">
    <source>
        <dbReference type="PIRNR" id="PIRNR006630"/>
    </source>
</evidence>
<evidence type="ECO:0000313" key="8">
    <source>
        <dbReference type="EMBL" id="AHH10702.1"/>
    </source>
</evidence>
<comment type="pathway">
    <text evidence="5">Cofactor biosynthesis; NAD(+) biosynthesis; NAD(+) from deamido-NAD(+) (L-Gln route): step 1/1.</text>
</comment>
<keyword evidence="1 5" id="KW-0436">Ligase</keyword>
<reference evidence="8" key="1">
    <citation type="submission" date="2013-04" db="EMBL/GenBank/DDBJ databases">
        <title>Comparative Genomics of Relapsing Fever Spirochetes.</title>
        <authorList>
            <person name="Schwan T.G."/>
            <person name="Raffel S.J."/>
            <person name="Porcella S.F."/>
            <person name="Martens C.A."/>
            <person name="Bruno D.P."/>
            <person name="Ricklefs S.M."/>
            <person name="Barbian K.B."/>
        </authorList>
    </citation>
    <scope>NUCLEOTIDE SEQUENCE [LARGE SCALE GENOMIC DNA]</scope>
    <source>
        <strain evidence="8">Co53</strain>
    </source>
</reference>
<dbReference type="PANTHER" id="PTHR23090">
    <property type="entry name" value="NH 3 /GLUTAMINE-DEPENDENT NAD + SYNTHETASE"/>
    <property type="match status" value="1"/>
</dbReference>
<dbReference type="SUPFAM" id="SSF52402">
    <property type="entry name" value="Adenine nucleotide alpha hydrolases-like"/>
    <property type="match status" value="1"/>
</dbReference>
<organism evidence="8 9">
    <name type="scientific">Borrelia coriaceae ATCC 43381</name>
    <dbReference type="NCBI Taxonomy" id="1408429"/>
    <lineage>
        <taxon>Bacteria</taxon>
        <taxon>Pseudomonadati</taxon>
        <taxon>Spirochaetota</taxon>
        <taxon>Spirochaetia</taxon>
        <taxon>Spirochaetales</taxon>
        <taxon>Borreliaceae</taxon>
        <taxon>Borrelia</taxon>
    </lineage>
</organism>
<comment type="similarity">
    <text evidence="6">Belongs to the NAD synthetase family.</text>
</comment>
<evidence type="ECO:0000259" key="7">
    <source>
        <dbReference type="Pfam" id="PF02540"/>
    </source>
</evidence>
<dbReference type="eggNOG" id="COG0171">
    <property type="taxonomic scope" value="Bacteria"/>
</dbReference>
<dbReference type="SUPFAM" id="SSF56317">
    <property type="entry name" value="Carbon-nitrogen hydrolase"/>
    <property type="match status" value="1"/>
</dbReference>
<dbReference type="CDD" id="cd00553">
    <property type="entry name" value="NAD_synthase"/>
    <property type="match status" value="1"/>
</dbReference>
<dbReference type="FunFam" id="3.40.50.620:FF:000106">
    <property type="entry name" value="Glutamine-dependent NAD(+) synthetase"/>
    <property type="match status" value="1"/>
</dbReference>
<dbReference type="Pfam" id="PF02540">
    <property type="entry name" value="NAD_synthase"/>
    <property type="match status" value="1"/>
</dbReference>
<dbReference type="Proteomes" id="UP000019330">
    <property type="component" value="Chromosome"/>
</dbReference>
<dbReference type="InterPro" id="IPR036526">
    <property type="entry name" value="C-N_Hydrolase_sf"/>
</dbReference>
<dbReference type="GO" id="GO:0009435">
    <property type="term" value="P:NAD+ biosynthetic process"/>
    <property type="evidence" value="ECO:0007669"/>
    <property type="project" value="UniProtKB-UniRule"/>
</dbReference>
<dbReference type="GO" id="GO:0005737">
    <property type="term" value="C:cytoplasm"/>
    <property type="evidence" value="ECO:0007669"/>
    <property type="project" value="InterPro"/>
</dbReference>
<dbReference type="InterPro" id="IPR003694">
    <property type="entry name" value="NAD_synthase"/>
</dbReference>
<dbReference type="PATRIC" id="fig|1313292.3.peg.553"/>
<comment type="similarity">
    <text evidence="5">In the C-terminal section; belongs to the NAD synthetase family.</text>
</comment>
<protein>
    <recommendedName>
        <fullName evidence="5">Glutamine-dependent NAD(+) synthetase</fullName>
        <ecNumber evidence="5">6.3.5.1</ecNumber>
    </recommendedName>
    <alternativeName>
        <fullName evidence="5">NAD(+) synthase [glutamine-hydrolyzing]</fullName>
    </alternativeName>
</protein>
<evidence type="ECO:0000256" key="3">
    <source>
        <dbReference type="ARBA" id="ARBA00022840"/>
    </source>
</evidence>
<keyword evidence="3 5" id="KW-0067">ATP-binding</keyword>
<dbReference type="InterPro" id="IPR022310">
    <property type="entry name" value="NAD/GMP_synthase"/>
</dbReference>
<dbReference type="GO" id="GO:0004359">
    <property type="term" value="F:glutaminase activity"/>
    <property type="evidence" value="ECO:0007669"/>
    <property type="project" value="InterPro"/>
</dbReference>
<dbReference type="Gene3D" id="3.40.50.620">
    <property type="entry name" value="HUPs"/>
    <property type="match status" value="1"/>
</dbReference>
<dbReference type="Gene3D" id="3.60.110.10">
    <property type="entry name" value="Carbon-nitrogen hydrolase"/>
    <property type="match status" value="1"/>
</dbReference>
<gene>
    <name evidence="8" type="ORF">BCO_0062900</name>
</gene>
<dbReference type="STRING" id="1313292.BCO_0062900"/>
<keyword evidence="4 5" id="KW-0520">NAD</keyword>
<evidence type="ECO:0000313" key="9">
    <source>
        <dbReference type="Proteomes" id="UP000019330"/>
    </source>
</evidence>
<evidence type="ECO:0000256" key="6">
    <source>
        <dbReference type="RuleBase" id="RU003811"/>
    </source>
</evidence>
<dbReference type="PIRSF" id="PIRSF006630">
    <property type="entry name" value="NADS_GAT"/>
    <property type="match status" value="1"/>
</dbReference>
<evidence type="ECO:0000256" key="1">
    <source>
        <dbReference type="ARBA" id="ARBA00022598"/>
    </source>
</evidence>
<dbReference type="InterPro" id="IPR014729">
    <property type="entry name" value="Rossmann-like_a/b/a_fold"/>
</dbReference>
<name>W5SV17_9SPIR</name>
<dbReference type="AlphaFoldDB" id="W5SV17"/>
<evidence type="ECO:0000256" key="4">
    <source>
        <dbReference type="ARBA" id="ARBA00023027"/>
    </source>
</evidence>
<keyword evidence="2 5" id="KW-0547">Nucleotide-binding</keyword>
<evidence type="ECO:0000256" key="2">
    <source>
        <dbReference type="ARBA" id="ARBA00022741"/>
    </source>
</evidence>
<comment type="catalytic activity">
    <reaction evidence="5">
        <text>deamido-NAD(+) + L-glutamine + ATP + H2O = L-glutamate + AMP + diphosphate + NAD(+) + H(+)</text>
        <dbReference type="Rhea" id="RHEA:24384"/>
        <dbReference type="ChEBI" id="CHEBI:15377"/>
        <dbReference type="ChEBI" id="CHEBI:15378"/>
        <dbReference type="ChEBI" id="CHEBI:29985"/>
        <dbReference type="ChEBI" id="CHEBI:30616"/>
        <dbReference type="ChEBI" id="CHEBI:33019"/>
        <dbReference type="ChEBI" id="CHEBI:57540"/>
        <dbReference type="ChEBI" id="CHEBI:58359"/>
        <dbReference type="ChEBI" id="CHEBI:58437"/>
        <dbReference type="ChEBI" id="CHEBI:456215"/>
        <dbReference type="EC" id="6.3.5.1"/>
    </reaction>
</comment>